<accession>A0ABT6DGZ3</accession>
<dbReference type="PANTHER" id="PTHR30005:SF0">
    <property type="entry name" value="RETROGRADE REGULATION PROTEIN 2"/>
    <property type="match status" value="1"/>
</dbReference>
<dbReference type="Gene3D" id="3.30.420.40">
    <property type="match status" value="1"/>
</dbReference>
<evidence type="ECO:0000259" key="3">
    <source>
        <dbReference type="Pfam" id="PF02541"/>
    </source>
</evidence>
<dbReference type="InterPro" id="IPR043129">
    <property type="entry name" value="ATPase_NBD"/>
</dbReference>
<sequence length="339" mass="37511">MVENFAVIDLGSNSCRMTVTEINDDGSFKRSQMSKQFVRLSEDMGQSGALQQAPMDRTIEALKGFYEEYSQLPNLTLKAVATAAVRNASNQKAFLDRVRSEVHGLNIEVISGTEEAHYDYLGVINTLPVTNCVIMDTGGASCELVLVQNGREQNLVSLPFGSVNLSETFLKHGLDQLAAVDLFRLSTAVQRLFNGLWWLQRGQNLPLVALGGSNRTLAKIRRKQKNVADFEDIHGFRMSVSEVDNVYAEIIEHNLAERKAIPGLSKDRADIIAAGITPIVTIMRFLDAGRVIFSENGVREGILYEHLDQLRAKGKIGNKKDNISNTKKNAGSRKKADKK</sequence>
<dbReference type="Pfam" id="PF02541">
    <property type="entry name" value="Ppx-GppA"/>
    <property type="match status" value="1"/>
</dbReference>
<proteinExistence type="inferred from homology"/>
<dbReference type="Proteomes" id="UP001152867">
    <property type="component" value="Unassembled WGS sequence"/>
</dbReference>
<protein>
    <submittedName>
        <fullName evidence="4">Ppx/GppA family phosphatase</fullName>
    </submittedName>
</protein>
<evidence type="ECO:0000313" key="5">
    <source>
        <dbReference type="Proteomes" id="UP001152867"/>
    </source>
</evidence>
<name>A0ABT6DGZ3_9LACO</name>
<dbReference type="SUPFAM" id="SSF53067">
    <property type="entry name" value="Actin-like ATPase domain"/>
    <property type="match status" value="2"/>
</dbReference>
<dbReference type="InterPro" id="IPR003695">
    <property type="entry name" value="Ppx_GppA_N"/>
</dbReference>
<dbReference type="Gene3D" id="3.30.420.150">
    <property type="entry name" value="Exopolyphosphatase. Domain 2"/>
    <property type="match status" value="1"/>
</dbReference>
<feature type="domain" description="Ppx/GppA phosphatase N-terminal" evidence="3">
    <location>
        <begin position="25"/>
        <end position="308"/>
    </location>
</feature>
<reference evidence="4" key="1">
    <citation type="submission" date="2022-06" db="EMBL/GenBank/DDBJ databases">
        <title>Antifungal cultures and metabolites of lactic acid bacteria for use in dairy fermentations.</title>
        <authorList>
            <person name="Zhao Z."/>
            <person name="Gaenzle M."/>
        </authorList>
    </citation>
    <scope>NUCLEOTIDE SEQUENCE</scope>
    <source>
        <strain evidence="4">FUA3126</strain>
    </source>
</reference>
<feature type="compositionally biased region" description="Basic residues" evidence="2">
    <location>
        <begin position="330"/>
        <end position="339"/>
    </location>
</feature>
<evidence type="ECO:0000313" key="4">
    <source>
        <dbReference type="EMBL" id="MDF9914636.1"/>
    </source>
</evidence>
<comment type="caution">
    <text evidence="4">The sequence shown here is derived from an EMBL/GenBank/DDBJ whole genome shotgun (WGS) entry which is preliminary data.</text>
</comment>
<dbReference type="PANTHER" id="PTHR30005">
    <property type="entry name" value="EXOPOLYPHOSPHATASE"/>
    <property type="match status" value="1"/>
</dbReference>
<dbReference type="RefSeq" id="WP_225439185.1">
    <property type="nucleotide sequence ID" value="NZ_JAIWJF010000004.1"/>
</dbReference>
<keyword evidence="5" id="KW-1185">Reference proteome</keyword>
<dbReference type="EMBL" id="JANDJP010000015">
    <property type="protein sequence ID" value="MDF9914636.1"/>
    <property type="molecule type" value="Genomic_DNA"/>
</dbReference>
<gene>
    <name evidence="4" type="ORF">NNA32_10280</name>
</gene>
<organism evidence="4 5">
    <name type="scientific">Furfurilactobacillus milii</name>
    <dbReference type="NCBI Taxonomy" id="2888272"/>
    <lineage>
        <taxon>Bacteria</taxon>
        <taxon>Bacillati</taxon>
        <taxon>Bacillota</taxon>
        <taxon>Bacilli</taxon>
        <taxon>Lactobacillales</taxon>
        <taxon>Lactobacillaceae</taxon>
        <taxon>Furfurilactobacillus</taxon>
    </lineage>
</organism>
<evidence type="ECO:0000256" key="1">
    <source>
        <dbReference type="ARBA" id="ARBA00007125"/>
    </source>
</evidence>
<evidence type="ECO:0000256" key="2">
    <source>
        <dbReference type="SAM" id="MobiDB-lite"/>
    </source>
</evidence>
<comment type="similarity">
    <text evidence="1">Belongs to the GppA/Ppx family.</text>
</comment>
<feature type="region of interest" description="Disordered" evidence="2">
    <location>
        <begin position="317"/>
        <end position="339"/>
    </location>
</feature>
<dbReference type="CDD" id="cd24052">
    <property type="entry name" value="ASKHA_NBD_HpPPX-GppA-like"/>
    <property type="match status" value="1"/>
</dbReference>
<dbReference type="InterPro" id="IPR050273">
    <property type="entry name" value="GppA/Ppx_hydrolase"/>
</dbReference>